<proteinExistence type="predicted"/>
<sequence>MENKIKIIILITVLIIIMIGILIYYIIVKKKGKIPPEEKPIKDSKALRYLFGKACPTNFNDLGRIGMLIDKDSLDNIPFDKGANYSTAWTWVHPHMCKGNANDENLYKFSATQDTGNLGKGGILWQTKNGNVAPFSTGSKYADSTWEWTHPYIVPSTSNSGYYISESDSPGAIGPVGFLWENESLGNIGKFEKESAYNNLWTWVNPYLSKAK</sequence>
<keyword evidence="1" id="KW-0472">Membrane</keyword>
<protein>
    <submittedName>
        <fullName evidence="2">Uncharacterized protein</fullName>
    </submittedName>
</protein>
<keyword evidence="1" id="KW-0812">Transmembrane</keyword>
<dbReference type="AlphaFoldDB" id="A0A6C0LQV1"/>
<evidence type="ECO:0000313" key="2">
    <source>
        <dbReference type="EMBL" id="QHU33266.1"/>
    </source>
</evidence>
<dbReference type="EMBL" id="MN740556">
    <property type="protein sequence ID" value="QHU33266.1"/>
    <property type="molecule type" value="Genomic_DNA"/>
</dbReference>
<feature type="transmembrane region" description="Helical" evidence="1">
    <location>
        <begin position="7"/>
        <end position="27"/>
    </location>
</feature>
<organism evidence="2">
    <name type="scientific">viral metagenome</name>
    <dbReference type="NCBI Taxonomy" id="1070528"/>
    <lineage>
        <taxon>unclassified sequences</taxon>
        <taxon>metagenomes</taxon>
        <taxon>organismal metagenomes</taxon>
    </lineage>
</organism>
<keyword evidence="1" id="KW-1133">Transmembrane helix</keyword>
<accession>A0A6C0LQV1</accession>
<reference evidence="2" key="1">
    <citation type="journal article" date="2020" name="Nature">
        <title>Giant virus diversity and host interactions through global metagenomics.</title>
        <authorList>
            <person name="Schulz F."/>
            <person name="Roux S."/>
            <person name="Paez-Espino D."/>
            <person name="Jungbluth S."/>
            <person name="Walsh D.A."/>
            <person name="Denef V.J."/>
            <person name="McMahon K.D."/>
            <person name="Konstantinidis K.T."/>
            <person name="Eloe-Fadrosh E.A."/>
            <person name="Kyrpides N.C."/>
            <person name="Woyke T."/>
        </authorList>
    </citation>
    <scope>NUCLEOTIDE SEQUENCE</scope>
    <source>
        <strain evidence="2">GVMAG-S-1014582-52</strain>
    </source>
</reference>
<name>A0A6C0LQV1_9ZZZZ</name>
<evidence type="ECO:0000256" key="1">
    <source>
        <dbReference type="SAM" id="Phobius"/>
    </source>
</evidence>